<feature type="non-terminal residue" evidence="1">
    <location>
        <position position="65"/>
    </location>
</feature>
<reference evidence="1" key="1">
    <citation type="submission" date="2021-06" db="EMBL/GenBank/DDBJ databases">
        <authorList>
            <person name="Kallberg Y."/>
            <person name="Tangrot J."/>
            <person name="Rosling A."/>
        </authorList>
    </citation>
    <scope>NUCLEOTIDE SEQUENCE</scope>
    <source>
        <strain evidence="1">IL203A</strain>
    </source>
</reference>
<comment type="caution">
    <text evidence="1">The sequence shown here is derived from an EMBL/GenBank/DDBJ whole genome shotgun (WGS) entry which is preliminary data.</text>
</comment>
<name>A0ACA9Q3V0_9GLOM</name>
<evidence type="ECO:0000313" key="1">
    <source>
        <dbReference type="EMBL" id="CAG8736458.1"/>
    </source>
</evidence>
<sequence length="65" mass="7585">QRFHTQNHQVLLLVDNASSYFHDQSNIANIDELYKSDESNSNLEEEISNNNLEPEISTTLYRNCQ</sequence>
<keyword evidence="2" id="KW-1185">Reference proteome</keyword>
<feature type="non-terminal residue" evidence="1">
    <location>
        <position position="1"/>
    </location>
</feature>
<dbReference type="EMBL" id="CAJVPU010039162">
    <property type="protein sequence ID" value="CAG8736458.1"/>
    <property type="molecule type" value="Genomic_DNA"/>
</dbReference>
<proteinExistence type="predicted"/>
<accession>A0ACA9Q3V0</accession>
<organism evidence="1 2">
    <name type="scientific">Dentiscutata heterogama</name>
    <dbReference type="NCBI Taxonomy" id="1316150"/>
    <lineage>
        <taxon>Eukaryota</taxon>
        <taxon>Fungi</taxon>
        <taxon>Fungi incertae sedis</taxon>
        <taxon>Mucoromycota</taxon>
        <taxon>Glomeromycotina</taxon>
        <taxon>Glomeromycetes</taxon>
        <taxon>Diversisporales</taxon>
        <taxon>Gigasporaceae</taxon>
        <taxon>Dentiscutata</taxon>
    </lineage>
</organism>
<gene>
    <name evidence="1" type="ORF">DHETER_LOCUS13769</name>
</gene>
<protein>
    <submittedName>
        <fullName evidence="1">5537_t:CDS:1</fullName>
    </submittedName>
</protein>
<evidence type="ECO:0000313" key="2">
    <source>
        <dbReference type="Proteomes" id="UP000789702"/>
    </source>
</evidence>
<dbReference type="Proteomes" id="UP000789702">
    <property type="component" value="Unassembled WGS sequence"/>
</dbReference>